<dbReference type="GO" id="GO:0009253">
    <property type="term" value="P:peptidoglycan catabolic process"/>
    <property type="evidence" value="ECO:0007669"/>
    <property type="project" value="TreeGrafter"/>
</dbReference>
<dbReference type="Pfam" id="PF13406">
    <property type="entry name" value="SLT_2"/>
    <property type="match status" value="1"/>
</dbReference>
<dbReference type="EMBL" id="VDFR01000056">
    <property type="protein sequence ID" value="TNC46476.1"/>
    <property type="molecule type" value="Genomic_DNA"/>
</dbReference>
<dbReference type="InterPro" id="IPR023346">
    <property type="entry name" value="Lysozyme-like_dom_sf"/>
</dbReference>
<evidence type="ECO:0000313" key="3">
    <source>
        <dbReference type="EMBL" id="TNC47193.1"/>
    </source>
</evidence>
<dbReference type="EMBL" id="VDFR01000048">
    <property type="protein sequence ID" value="TNC47193.1"/>
    <property type="molecule type" value="Genomic_DNA"/>
</dbReference>
<dbReference type="PANTHER" id="PTHR30163">
    <property type="entry name" value="MEMBRANE-BOUND LYTIC MUREIN TRANSGLYCOSYLASE B"/>
    <property type="match status" value="1"/>
</dbReference>
<dbReference type="GO" id="GO:0008933">
    <property type="term" value="F:peptidoglycan lytic transglycosylase activity"/>
    <property type="evidence" value="ECO:0007669"/>
    <property type="project" value="TreeGrafter"/>
</dbReference>
<gene>
    <name evidence="3" type="ORF">FHE65_11120</name>
    <name evidence="2" type="ORF">FHE65_12555</name>
</gene>
<organism evidence="3 4">
    <name type="scientific">Mumia zhuanghuii</name>
    <dbReference type="NCBI Taxonomy" id="2585211"/>
    <lineage>
        <taxon>Bacteria</taxon>
        <taxon>Bacillati</taxon>
        <taxon>Actinomycetota</taxon>
        <taxon>Actinomycetes</taxon>
        <taxon>Propionibacteriales</taxon>
        <taxon>Nocardioidaceae</taxon>
        <taxon>Mumia</taxon>
    </lineage>
</organism>
<dbReference type="Gene3D" id="1.10.530.10">
    <property type="match status" value="1"/>
</dbReference>
<evidence type="ECO:0000259" key="1">
    <source>
        <dbReference type="Pfam" id="PF13406"/>
    </source>
</evidence>
<protein>
    <submittedName>
        <fullName evidence="3">Lytic transglycosylase domain-containing protein</fullName>
    </submittedName>
</protein>
<proteinExistence type="predicted"/>
<dbReference type="AlphaFoldDB" id="A0A5C4MMZ0"/>
<feature type="domain" description="Transglycosylase SLT" evidence="1">
    <location>
        <begin position="135"/>
        <end position="197"/>
    </location>
</feature>
<dbReference type="CDD" id="cd13399">
    <property type="entry name" value="Slt35-like"/>
    <property type="match status" value="1"/>
</dbReference>
<dbReference type="InterPro" id="IPR043426">
    <property type="entry name" value="MltB-like"/>
</dbReference>
<dbReference type="OrthoDB" id="9796191at2"/>
<dbReference type="InterPro" id="IPR031304">
    <property type="entry name" value="SLT_2"/>
</dbReference>
<evidence type="ECO:0000313" key="2">
    <source>
        <dbReference type="EMBL" id="TNC46476.1"/>
    </source>
</evidence>
<sequence>MLEVPSMPTDAPAQPFVTPHLATSSLDSRVGTSGAGVARGWVSDVSARTGIGAVALSAYANAALRIGAEQPGCALPWTTLAAIGWVESHHGTLGGNVLLPDGTTRTPLLGPALDGSPGVGALRARAEDTADHGNARWDHAVGPLQFIGSTWRRWGSDGDGDGVADRHDIDDAAYSAARYLCADGHDLTTGAGWSAAVRSYNHSDAYVASVLAAANDYAAG</sequence>
<dbReference type="Proteomes" id="UP000306740">
    <property type="component" value="Unassembled WGS sequence"/>
</dbReference>
<dbReference type="SUPFAM" id="SSF53955">
    <property type="entry name" value="Lysozyme-like"/>
    <property type="match status" value="1"/>
</dbReference>
<evidence type="ECO:0000313" key="4">
    <source>
        <dbReference type="Proteomes" id="UP000306740"/>
    </source>
</evidence>
<reference evidence="3 4" key="1">
    <citation type="submission" date="2019-05" db="EMBL/GenBank/DDBJ databases">
        <title>Mumia sp. nov., isolated from the intestinal contents of plateau pika (Ochotona curzoniae) in the Qinghai-Tibet plateau of China.</title>
        <authorList>
            <person name="Tian Z."/>
        </authorList>
    </citation>
    <scope>NUCLEOTIDE SEQUENCE [LARGE SCALE GENOMIC DNA]</scope>
    <source>
        <strain evidence="4">527</strain>
        <strain evidence="3">Z527</strain>
    </source>
</reference>
<dbReference type="PANTHER" id="PTHR30163:SF8">
    <property type="entry name" value="LYTIC MUREIN TRANSGLYCOSYLASE"/>
    <property type="match status" value="1"/>
</dbReference>
<name>A0A5C4MMZ0_9ACTN</name>
<accession>A0A5C4MMZ0</accession>
<comment type="caution">
    <text evidence="3">The sequence shown here is derived from an EMBL/GenBank/DDBJ whole genome shotgun (WGS) entry which is preliminary data.</text>
</comment>